<evidence type="ECO:0000256" key="1">
    <source>
        <dbReference type="SAM" id="Phobius"/>
    </source>
</evidence>
<proteinExistence type="predicted"/>
<comment type="caution">
    <text evidence="2">The sequence shown here is derived from an EMBL/GenBank/DDBJ whole genome shotgun (WGS) entry which is preliminary data.</text>
</comment>
<evidence type="ECO:0000313" key="3">
    <source>
        <dbReference type="Proteomes" id="UP000242180"/>
    </source>
</evidence>
<dbReference type="EMBL" id="MCGN01000013">
    <property type="protein sequence ID" value="ORY89948.1"/>
    <property type="molecule type" value="Genomic_DNA"/>
</dbReference>
<evidence type="ECO:0000313" key="2">
    <source>
        <dbReference type="EMBL" id="ORY89948.1"/>
    </source>
</evidence>
<reference evidence="2 3" key="1">
    <citation type="submission" date="2016-07" db="EMBL/GenBank/DDBJ databases">
        <title>Pervasive Adenine N6-methylation of Active Genes in Fungi.</title>
        <authorList>
            <consortium name="DOE Joint Genome Institute"/>
            <person name="Mondo S.J."/>
            <person name="Dannebaum R.O."/>
            <person name="Kuo R.C."/>
            <person name="Labutti K."/>
            <person name="Haridas S."/>
            <person name="Kuo A."/>
            <person name="Salamov A."/>
            <person name="Ahrendt S.R."/>
            <person name="Lipzen A."/>
            <person name="Sullivan W."/>
            <person name="Andreopoulos W.B."/>
            <person name="Clum A."/>
            <person name="Lindquist E."/>
            <person name="Daum C."/>
            <person name="Ramamoorthy G.K."/>
            <person name="Gryganskyi A."/>
            <person name="Culley D."/>
            <person name="Magnuson J.K."/>
            <person name="James T.Y."/>
            <person name="O'Malley M.A."/>
            <person name="Stajich J.E."/>
            <person name="Spatafora J.W."/>
            <person name="Visel A."/>
            <person name="Grigoriev I.V."/>
        </authorList>
    </citation>
    <scope>NUCLEOTIDE SEQUENCE [LARGE SCALE GENOMIC DNA]</scope>
    <source>
        <strain evidence="2 3">NRRL 2496</strain>
    </source>
</reference>
<keyword evidence="1" id="KW-0812">Transmembrane</keyword>
<dbReference type="Proteomes" id="UP000242180">
    <property type="component" value="Unassembled WGS sequence"/>
</dbReference>
<dbReference type="AlphaFoldDB" id="A0A1X2GZJ4"/>
<gene>
    <name evidence="2" type="ORF">BCR43DRAFT_119365</name>
</gene>
<feature type="transmembrane region" description="Helical" evidence="1">
    <location>
        <begin position="91"/>
        <end position="118"/>
    </location>
</feature>
<name>A0A1X2GZJ4_SYNRA</name>
<keyword evidence="1" id="KW-0472">Membrane</keyword>
<keyword evidence="3" id="KW-1185">Reference proteome</keyword>
<organism evidence="2 3">
    <name type="scientific">Syncephalastrum racemosum</name>
    <name type="common">Filamentous fungus</name>
    <dbReference type="NCBI Taxonomy" id="13706"/>
    <lineage>
        <taxon>Eukaryota</taxon>
        <taxon>Fungi</taxon>
        <taxon>Fungi incertae sedis</taxon>
        <taxon>Mucoromycota</taxon>
        <taxon>Mucoromycotina</taxon>
        <taxon>Mucoromycetes</taxon>
        <taxon>Mucorales</taxon>
        <taxon>Syncephalastraceae</taxon>
        <taxon>Syncephalastrum</taxon>
    </lineage>
</organism>
<keyword evidence="1" id="KW-1133">Transmembrane helix</keyword>
<accession>A0A1X2GZJ4</accession>
<dbReference type="InParanoid" id="A0A1X2GZJ4"/>
<sequence>MLIGPYKSHHHDDTYPSVSDRTFLDRLRSRYYSLLQWCLRRPFIVAAAEVIPTFCPFLFFILSFLSTLTVIPNSSSTLTQHSRSMYTCSSSSAHSFTFVAFIFSFDFCWLSIISMLSIMPH</sequence>
<feature type="transmembrane region" description="Helical" evidence="1">
    <location>
        <begin position="43"/>
        <end position="71"/>
    </location>
</feature>
<protein>
    <submittedName>
        <fullName evidence="2">Uncharacterized protein</fullName>
    </submittedName>
</protein>